<protein>
    <submittedName>
        <fullName evidence="1">Uncharacterized protein</fullName>
    </submittedName>
</protein>
<organism evidence="1 2">
    <name type="scientific">Protopolystoma xenopodis</name>
    <dbReference type="NCBI Taxonomy" id="117903"/>
    <lineage>
        <taxon>Eukaryota</taxon>
        <taxon>Metazoa</taxon>
        <taxon>Spiralia</taxon>
        <taxon>Lophotrochozoa</taxon>
        <taxon>Platyhelminthes</taxon>
        <taxon>Monogenea</taxon>
        <taxon>Polyopisthocotylea</taxon>
        <taxon>Polystomatidea</taxon>
        <taxon>Polystomatidae</taxon>
        <taxon>Protopolystoma</taxon>
    </lineage>
</organism>
<name>A0A3S5A934_9PLAT</name>
<dbReference type="AlphaFoldDB" id="A0A3S5A934"/>
<gene>
    <name evidence="1" type="ORF">PXEA_LOCUS24330</name>
</gene>
<comment type="caution">
    <text evidence="1">The sequence shown here is derived from an EMBL/GenBank/DDBJ whole genome shotgun (WGS) entry which is preliminary data.</text>
</comment>
<accession>A0A3S5A934</accession>
<reference evidence="1" key="1">
    <citation type="submission" date="2018-11" db="EMBL/GenBank/DDBJ databases">
        <authorList>
            <consortium name="Pathogen Informatics"/>
        </authorList>
    </citation>
    <scope>NUCLEOTIDE SEQUENCE</scope>
</reference>
<dbReference type="Proteomes" id="UP000784294">
    <property type="component" value="Unassembled WGS sequence"/>
</dbReference>
<evidence type="ECO:0000313" key="1">
    <source>
        <dbReference type="EMBL" id="VEL30890.1"/>
    </source>
</evidence>
<proteinExistence type="predicted"/>
<keyword evidence="2" id="KW-1185">Reference proteome</keyword>
<sequence>MRLTGSAASNAFTSLAPLLSQTSLPTGRLSCGVDEISSNLVLPTPGSCLNSASCASPPILPVVHPANLAKPGPARLANVGMQDHSHIQIQQAKLQIPKQPHIVQQNHLTPHQHPLVLPRLASFSNHTSFADAHEIDTVFATPTQPSPSVTSSDLNFFDRQQPKRLPVAQIGLNEASNLATPAYSKEGLEEHMTQIVAPGPPAVLAQISLCMAALCLVAVNPASRFSQSWLVGSVDLLKPLKKGTGGPFPCQLLVLLFAL</sequence>
<evidence type="ECO:0000313" key="2">
    <source>
        <dbReference type="Proteomes" id="UP000784294"/>
    </source>
</evidence>
<dbReference type="EMBL" id="CAAALY010116638">
    <property type="protein sequence ID" value="VEL30890.1"/>
    <property type="molecule type" value="Genomic_DNA"/>
</dbReference>